<evidence type="ECO:0000256" key="2">
    <source>
        <dbReference type="ARBA" id="ARBA00022670"/>
    </source>
</evidence>
<dbReference type="Proteomes" id="UP000198577">
    <property type="component" value="Unassembled WGS sequence"/>
</dbReference>
<dbReference type="CDD" id="cd16332">
    <property type="entry name" value="Prp-like"/>
    <property type="match status" value="1"/>
</dbReference>
<gene>
    <name evidence="7" type="ORF">SAMN05444406_11827</name>
</gene>
<evidence type="ECO:0000313" key="7">
    <source>
        <dbReference type="EMBL" id="SFQ21495.1"/>
    </source>
</evidence>
<keyword evidence="1" id="KW-0690">Ribosome biogenesis</keyword>
<evidence type="ECO:0000313" key="8">
    <source>
        <dbReference type="Proteomes" id="UP000198577"/>
    </source>
</evidence>
<dbReference type="InterPro" id="IPR036764">
    <property type="entry name" value="Peptidase_Prp_sf"/>
</dbReference>
<dbReference type="GO" id="GO:0006508">
    <property type="term" value="P:proteolysis"/>
    <property type="evidence" value="ECO:0007669"/>
    <property type="project" value="UniProtKB-KW"/>
</dbReference>
<evidence type="ECO:0000256" key="4">
    <source>
        <dbReference type="ARBA" id="ARBA00022807"/>
    </source>
</evidence>
<evidence type="ECO:0000256" key="1">
    <source>
        <dbReference type="ARBA" id="ARBA00022517"/>
    </source>
</evidence>
<dbReference type="InterPro" id="IPR007422">
    <property type="entry name" value="Peptidase_Prp"/>
</dbReference>
<comment type="similarity">
    <text evidence="5">Belongs to the Prp family.</text>
</comment>
<dbReference type="Gene3D" id="3.30.70.1490">
    <property type="entry name" value="Cysteine protease Prp"/>
    <property type="match status" value="1"/>
</dbReference>
<organism evidence="7 8">
    <name type="scientific">Caldicoprobacter faecalis</name>
    <dbReference type="NCBI Taxonomy" id="937334"/>
    <lineage>
        <taxon>Bacteria</taxon>
        <taxon>Bacillati</taxon>
        <taxon>Bacillota</taxon>
        <taxon>Clostridia</taxon>
        <taxon>Caldicoprobacterales</taxon>
        <taxon>Caldicoprobacteraceae</taxon>
        <taxon>Caldicoprobacter</taxon>
    </lineage>
</organism>
<evidence type="ECO:0000256" key="5">
    <source>
        <dbReference type="ARBA" id="ARBA00044503"/>
    </source>
</evidence>
<keyword evidence="4" id="KW-0788">Thiol protease</keyword>
<dbReference type="SUPFAM" id="SSF118010">
    <property type="entry name" value="TM1457-like"/>
    <property type="match status" value="1"/>
</dbReference>
<dbReference type="EMBL" id="FOXR01000018">
    <property type="protein sequence ID" value="SFQ21495.1"/>
    <property type="molecule type" value="Genomic_DNA"/>
</dbReference>
<keyword evidence="3" id="KW-0378">Hydrolase</keyword>
<evidence type="ECO:0000256" key="3">
    <source>
        <dbReference type="ARBA" id="ARBA00022801"/>
    </source>
</evidence>
<dbReference type="GO" id="GO:0008234">
    <property type="term" value="F:cysteine-type peptidase activity"/>
    <property type="evidence" value="ECO:0007669"/>
    <property type="project" value="UniProtKB-KW"/>
</dbReference>
<dbReference type="Pfam" id="PF04327">
    <property type="entry name" value="Peptidase_Prp"/>
    <property type="match status" value="1"/>
</dbReference>
<dbReference type="GO" id="GO:0042254">
    <property type="term" value="P:ribosome biogenesis"/>
    <property type="evidence" value="ECO:0007669"/>
    <property type="project" value="UniProtKB-KW"/>
</dbReference>
<protein>
    <recommendedName>
        <fullName evidence="6">Ribosomal processing cysteine protease Prp</fullName>
    </recommendedName>
</protein>
<reference evidence="7 8" key="1">
    <citation type="submission" date="2016-10" db="EMBL/GenBank/DDBJ databases">
        <authorList>
            <person name="de Groot N.N."/>
        </authorList>
    </citation>
    <scope>NUCLEOTIDE SEQUENCE [LARGE SCALE GENOMIC DNA]</scope>
    <source>
        <strain evidence="7 8">DSM 20678</strain>
    </source>
</reference>
<dbReference type="AlphaFoldDB" id="A0A1I5WNX0"/>
<proteinExistence type="inferred from homology"/>
<dbReference type="OrthoDB" id="48998at2"/>
<dbReference type="RefSeq" id="WP_025747896.1">
    <property type="nucleotide sequence ID" value="NZ_FOXR01000018.1"/>
</dbReference>
<dbReference type="PANTHER" id="PTHR39178:SF1">
    <property type="entry name" value="RIBOSOMAL-PROCESSING CYSTEINE PROTEASE PRP"/>
    <property type="match status" value="1"/>
</dbReference>
<dbReference type="STRING" id="937334.SAMN05444406_11827"/>
<keyword evidence="2" id="KW-0645">Protease</keyword>
<accession>A0A1I5WNX0</accession>
<evidence type="ECO:0000256" key="6">
    <source>
        <dbReference type="ARBA" id="ARBA00044538"/>
    </source>
</evidence>
<dbReference type="PANTHER" id="PTHR39178">
    <property type="entry name" value="HYPOTHETICAL RIBOSOME-ASSOCIATED PROTEIN"/>
    <property type="match status" value="1"/>
</dbReference>
<name>A0A1I5WNX0_9FIRM</name>
<sequence>MIHAVVNRAPSGDIIGFEVSGHSGYAEAGKDIVCAAVSAIVQTAILGLTDVVGIEVVYDQRPGEARCSVPEGLPFDLREKANIVLETMLCGLRSIQEGYGTYIKVEERRLR</sequence>
<keyword evidence="8" id="KW-1185">Reference proteome</keyword>